<dbReference type="Proteomes" id="UP000648187">
    <property type="component" value="Unassembled WGS sequence"/>
</dbReference>
<keyword evidence="3" id="KW-1185">Reference proteome</keyword>
<feature type="region of interest" description="Disordered" evidence="1">
    <location>
        <begin position="80"/>
        <end position="195"/>
    </location>
</feature>
<feature type="compositionally biased region" description="Polar residues" evidence="1">
    <location>
        <begin position="131"/>
        <end position="144"/>
    </location>
</feature>
<gene>
    <name evidence="2" type="ORF">HW555_010674</name>
</gene>
<dbReference type="EMBL" id="JACKWZ010000275">
    <property type="protein sequence ID" value="KAF9410151.1"/>
    <property type="molecule type" value="Genomic_DNA"/>
</dbReference>
<feature type="compositionally biased region" description="Basic and acidic residues" evidence="1">
    <location>
        <begin position="98"/>
        <end position="117"/>
    </location>
</feature>
<organism evidence="2 3">
    <name type="scientific">Spodoptera exigua</name>
    <name type="common">Beet armyworm</name>
    <name type="synonym">Noctua fulgens</name>
    <dbReference type="NCBI Taxonomy" id="7107"/>
    <lineage>
        <taxon>Eukaryota</taxon>
        <taxon>Metazoa</taxon>
        <taxon>Ecdysozoa</taxon>
        <taxon>Arthropoda</taxon>
        <taxon>Hexapoda</taxon>
        <taxon>Insecta</taxon>
        <taxon>Pterygota</taxon>
        <taxon>Neoptera</taxon>
        <taxon>Endopterygota</taxon>
        <taxon>Lepidoptera</taxon>
        <taxon>Glossata</taxon>
        <taxon>Ditrysia</taxon>
        <taxon>Noctuoidea</taxon>
        <taxon>Noctuidae</taxon>
        <taxon>Amphipyrinae</taxon>
        <taxon>Spodoptera</taxon>
    </lineage>
</organism>
<name>A0A835KZJ9_SPOEX</name>
<reference evidence="2" key="1">
    <citation type="submission" date="2020-08" db="EMBL/GenBank/DDBJ databases">
        <title>Spodoptera exigua strain:BAW_Kor-Di-RS1 Genome sequencing and assembly.</title>
        <authorList>
            <person name="Kim J."/>
            <person name="Nam H.Y."/>
            <person name="Kwon M."/>
            <person name="Choi J.H."/>
            <person name="Cho S.R."/>
            <person name="Kim G.-H."/>
        </authorList>
    </citation>
    <scope>NUCLEOTIDE SEQUENCE</scope>
    <source>
        <strain evidence="2">BAW_Kor-Di-RS1</strain>
        <tissue evidence="2">Whole-body</tissue>
    </source>
</reference>
<evidence type="ECO:0000313" key="3">
    <source>
        <dbReference type="Proteomes" id="UP000648187"/>
    </source>
</evidence>
<evidence type="ECO:0000313" key="2">
    <source>
        <dbReference type="EMBL" id="KAF9410151.1"/>
    </source>
</evidence>
<sequence length="223" mass="24112">MNSQHPEVEAATGSKASRPRRGRPSGAKRIPLTLEERRARNAQYERERRKDFAAAQAELAGAAGCDPNVIASCFEQLGPNFILSDGEDDEPHSRKRKLSEETFGDDKCWRPGEKRMPADLASTADLADAGPSSSPNTLQTTTDGELSLVYITPPSPLLSQPSPSESTPLRLEAVSEEDISLPSLTPPSGSPPLQLESKDVAELFSQDELRKIYGALNSVDQIG</sequence>
<feature type="compositionally biased region" description="Basic and acidic residues" evidence="1">
    <location>
        <begin position="34"/>
        <end position="50"/>
    </location>
</feature>
<feature type="compositionally biased region" description="Low complexity" evidence="1">
    <location>
        <begin position="157"/>
        <end position="169"/>
    </location>
</feature>
<feature type="region of interest" description="Disordered" evidence="1">
    <location>
        <begin position="1"/>
        <end position="50"/>
    </location>
</feature>
<proteinExistence type="predicted"/>
<dbReference type="AlphaFoldDB" id="A0A835KZJ9"/>
<evidence type="ECO:0000256" key="1">
    <source>
        <dbReference type="SAM" id="MobiDB-lite"/>
    </source>
</evidence>
<feature type="compositionally biased region" description="Low complexity" evidence="1">
    <location>
        <begin position="118"/>
        <end position="129"/>
    </location>
</feature>
<comment type="caution">
    <text evidence="2">The sequence shown here is derived from an EMBL/GenBank/DDBJ whole genome shotgun (WGS) entry which is preliminary data.</text>
</comment>
<accession>A0A835KZJ9</accession>
<protein>
    <submittedName>
        <fullName evidence="2">Uncharacterized protein</fullName>
    </submittedName>
</protein>